<sequence length="264" mass="28549">MANQSPPRIFSAKRRCAIRFRAHALQKQPDAARFLLDDRVEDVLERLAFLRHEPATALIIGDLTGKLASELIRRGCAVTSADPAALPGVLALDEEQPYPVSGFDLIVSLGTLDTVNDLPGALIHIREALADNGLAIASFSGAGSLQSLRQIMLQGDGERPAARMHPMVDVRSAAQLLQRANWASPVVDTHSLSVRYRSLDTLVQDVRAQGLSSALASIAPMMSRDGLEHARKAFADSADAEGRVLETFEILTLSGWKPKGGWLQ</sequence>
<proteinExistence type="predicted"/>
<dbReference type="Pfam" id="PF13489">
    <property type="entry name" value="Methyltransf_23"/>
    <property type="match status" value="1"/>
</dbReference>
<dbReference type="GO" id="GO:0032259">
    <property type="term" value="P:methylation"/>
    <property type="evidence" value="ECO:0007669"/>
    <property type="project" value="UniProtKB-KW"/>
</dbReference>
<dbReference type="RefSeq" id="WP_160738378.1">
    <property type="nucleotide sequence ID" value="NZ_WTYQ01000001.1"/>
</dbReference>
<dbReference type="InterPro" id="IPR029063">
    <property type="entry name" value="SAM-dependent_MTases_sf"/>
</dbReference>
<dbReference type="EMBL" id="WTYQ01000001">
    <property type="protein sequence ID" value="MXP25234.1"/>
    <property type="molecule type" value="Genomic_DNA"/>
</dbReference>
<dbReference type="PANTHER" id="PTHR13090:SF1">
    <property type="entry name" value="ARGININE-HYDROXYLASE NDUFAF5, MITOCHONDRIAL"/>
    <property type="match status" value="1"/>
</dbReference>
<dbReference type="AlphaFoldDB" id="A0A845A6C1"/>
<evidence type="ECO:0000313" key="3">
    <source>
        <dbReference type="EMBL" id="MXP25234.1"/>
    </source>
</evidence>
<name>A0A845A6C1_9SPHN</name>
<keyword evidence="1 3" id="KW-0489">Methyltransferase</keyword>
<evidence type="ECO:0000313" key="4">
    <source>
        <dbReference type="Proteomes" id="UP000460561"/>
    </source>
</evidence>
<gene>
    <name evidence="3" type="ORF">GRI39_04140</name>
</gene>
<evidence type="ECO:0000256" key="1">
    <source>
        <dbReference type="ARBA" id="ARBA00022603"/>
    </source>
</evidence>
<dbReference type="GO" id="GO:0008168">
    <property type="term" value="F:methyltransferase activity"/>
    <property type="evidence" value="ECO:0007669"/>
    <property type="project" value="UniProtKB-KW"/>
</dbReference>
<dbReference type="PANTHER" id="PTHR13090">
    <property type="entry name" value="ARGININE-HYDROXYLASE NDUFAF5, MITOCHONDRIAL"/>
    <property type="match status" value="1"/>
</dbReference>
<dbReference type="InterPro" id="IPR050602">
    <property type="entry name" value="Malonyl-ACP_OMT"/>
</dbReference>
<dbReference type="SUPFAM" id="SSF53335">
    <property type="entry name" value="S-adenosyl-L-methionine-dependent methyltransferases"/>
    <property type="match status" value="1"/>
</dbReference>
<dbReference type="Gene3D" id="3.40.50.150">
    <property type="entry name" value="Vaccinia Virus protein VP39"/>
    <property type="match status" value="1"/>
</dbReference>
<reference evidence="3 4" key="1">
    <citation type="submission" date="2019-12" db="EMBL/GenBank/DDBJ databases">
        <title>Genomic-based taxomic classification of the family Erythrobacteraceae.</title>
        <authorList>
            <person name="Xu L."/>
        </authorList>
    </citation>
    <scope>NUCLEOTIDE SEQUENCE [LARGE SCALE GENOMIC DNA]</scope>
    <source>
        <strain evidence="3 4">DSM 18604</strain>
    </source>
</reference>
<evidence type="ECO:0000256" key="2">
    <source>
        <dbReference type="ARBA" id="ARBA00022679"/>
    </source>
</evidence>
<comment type="caution">
    <text evidence="3">The sequence shown here is derived from an EMBL/GenBank/DDBJ whole genome shotgun (WGS) entry which is preliminary data.</text>
</comment>
<keyword evidence="4" id="KW-1185">Reference proteome</keyword>
<organism evidence="3 4">
    <name type="scientific">Altericroceibacterium indicum</name>
    <dbReference type="NCBI Taxonomy" id="374177"/>
    <lineage>
        <taxon>Bacteria</taxon>
        <taxon>Pseudomonadati</taxon>
        <taxon>Pseudomonadota</taxon>
        <taxon>Alphaproteobacteria</taxon>
        <taxon>Sphingomonadales</taxon>
        <taxon>Erythrobacteraceae</taxon>
        <taxon>Altericroceibacterium</taxon>
    </lineage>
</organism>
<keyword evidence="2 3" id="KW-0808">Transferase</keyword>
<dbReference type="OrthoDB" id="9793723at2"/>
<dbReference type="Proteomes" id="UP000460561">
    <property type="component" value="Unassembled WGS sequence"/>
</dbReference>
<accession>A0A845A6C1</accession>
<protein>
    <submittedName>
        <fullName evidence="3">Methyltransferase domain-containing protein</fullName>
    </submittedName>
</protein>